<dbReference type="Proteomes" id="UP000663881">
    <property type="component" value="Unassembled WGS sequence"/>
</dbReference>
<evidence type="ECO:0000313" key="3">
    <source>
        <dbReference type="EMBL" id="CAF3683118.1"/>
    </source>
</evidence>
<dbReference type="EMBL" id="CAJNOE010000231">
    <property type="protein sequence ID" value="CAF1071685.1"/>
    <property type="molecule type" value="Genomic_DNA"/>
</dbReference>
<name>A0A814LZ83_9BILA</name>
<evidence type="ECO:0000313" key="2">
    <source>
        <dbReference type="EMBL" id="CAF1071685.1"/>
    </source>
</evidence>
<dbReference type="EMBL" id="CAJOAY010000518">
    <property type="protein sequence ID" value="CAF3683118.1"/>
    <property type="molecule type" value="Genomic_DNA"/>
</dbReference>
<reference evidence="2" key="1">
    <citation type="submission" date="2021-02" db="EMBL/GenBank/DDBJ databases">
        <authorList>
            <person name="Nowell W R."/>
        </authorList>
    </citation>
    <scope>NUCLEOTIDE SEQUENCE</scope>
</reference>
<sequence>MFTKFIFLLTITIFAVKAIDSNEDSLSSLDEDAEKWTELQNHYITQSPYESVRGDRRTRCRMIHECCPEERKHLFKVLSEGDIQKTCIGTAGSSLYESHSPKCRSLIQHLSDIRKSTEYAQLMEAYTGIQAVDARFRVHRTKMASVCSSSELSAFYCEPENMTLFKSCAKKVLRLVDRENGGRGYDKFFRLLKDDYKNISERIAIKFPYLS</sequence>
<keyword evidence="1" id="KW-0732">Signal</keyword>
<dbReference type="Proteomes" id="UP000663868">
    <property type="component" value="Unassembled WGS sequence"/>
</dbReference>
<evidence type="ECO:0000313" key="5">
    <source>
        <dbReference type="Proteomes" id="UP000663860"/>
    </source>
</evidence>
<accession>A0A814LZ83</accession>
<dbReference type="Proteomes" id="UP000663860">
    <property type="component" value="Unassembled WGS sequence"/>
</dbReference>
<evidence type="ECO:0000256" key="1">
    <source>
        <dbReference type="SAM" id="SignalP"/>
    </source>
</evidence>
<dbReference type="AlphaFoldDB" id="A0A814LZ83"/>
<dbReference type="EMBL" id="CAJOBB010006974">
    <property type="protein sequence ID" value="CAF4174993.1"/>
    <property type="molecule type" value="Genomic_DNA"/>
</dbReference>
<comment type="caution">
    <text evidence="2">The sequence shown here is derived from an EMBL/GenBank/DDBJ whole genome shotgun (WGS) entry which is preliminary data.</text>
</comment>
<evidence type="ECO:0000313" key="4">
    <source>
        <dbReference type="EMBL" id="CAF4174993.1"/>
    </source>
</evidence>
<protein>
    <submittedName>
        <fullName evidence="2">Uncharacterized protein</fullName>
    </submittedName>
</protein>
<proteinExistence type="predicted"/>
<feature type="signal peptide" evidence="1">
    <location>
        <begin position="1"/>
        <end position="18"/>
    </location>
</feature>
<feature type="chain" id="PRO_5036225234" evidence="1">
    <location>
        <begin position="19"/>
        <end position="211"/>
    </location>
</feature>
<organism evidence="2 5">
    <name type="scientific">Adineta steineri</name>
    <dbReference type="NCBI Taxonomy" id="433720"/>
    <lineage>
        <taxon>Eukaryota</taxon>
        <taxon>Metazoa</taxon>
        <taxon>Spiralia</taxon>
        <taxon>Gnathifera</taxon>
        <taxon>Rotifera</taxon>
        <taxon>Eurotatoria</taxon>
        <taxon>Bdelloidea</taxon>
        <taxon>Adinetida</taxon>
        <taxon>Adinetidae</taxon>
        <taxon>Adineta</taxon>
    </lineage>
</organism>
<gene>
    <name evidence="2" type="ORF">IZO911_LOCUS21454</name>
    <name evidence="4" type="ORF">KXQ929_LOCUS38615</name>
    <name evidence="3" type="ORF">OKA104_LOCUS11268</name>
</gene>